<evidence type="ECO:0000313" key="2">
    <source>
        <dbReference type="EMBL" id="ASN07127.1"/>
    </source>
</evidence>
<dbReference type="OrthoDB" id="2705056at2"/>
<keyword evidence="1" id="KW-0472">Membrane</keyword>
<reference evidence="2 3" key="1">
    <citation type="journal article" date="2003" name="Int. J. Syst. Evol. Microbiol.">
        <title>Virgibacillus carmonensis sp. nov., Virgibacillus necropolis sp. nov. and Virgibacillus picturae sp. nov., three novel species isolated from deteriorated mural paintings, transfer of the species of the genus salibacillus to Virgibacillus, as Virgibacillus marismortui comb. nov. and Virgibacillus salexigens comb. nov., and emended description of the genus Virgibacillus.</title>
        <authorList>
            <person name="Heyrman J."/>
            <person name="Logan N.A."/>
            <person name="Busse H.J."/>
            <person name="Balcaen A."/>
            <person name="Lebbe L."/>
            <person name="Rodriguez-Diaz M."/>
            <person name="Swings J."/>
            <person name="De Vos P."/>
        </authorList>
    </citation>
    <scope>NUCLEOTIDE SEQUENCE [LARGE SCALE GENOMIC DNA]</scope>
    <source>
        <strain evidence="2 3">LMG 19488</strain>
    </source>
</reference>
<protein>
    <submittedName>
        <fullName evidence="2">Uncharacterized protein</fullName>
    </submittedName>
</protein>
<feature type="transmembrane region" description="Helical" evidence="1">
    <location>
        <begin position="5"/>
        <end position="23"/>
    </location>
</feature>
<keyword evidence="3" id="KW-1185">Reference proteome</keyword>
<evidence type="ECO:0000313" key="3">
    <source>
        <dbReference type="Proteomes" id="UP000204391"/>
    </source>
</evidence>
<feature type="transmembrane region" description="Helical" evidence="1">
    <location>
        <begin position="29"/>
        <end position="47"/>
    </location>
</feature>
<accession>A0A221MHJ1</accession>
<organism evidence="2 3">
    <name type="scientific">Virgibacillus necropolis</name>
    <dbReference type="NCBI Taxonomy" id="163877"/>
    <lineage>
        <taxon>Bacteria</taxon>
        <taxon>Bacillati</taxon>
        <taxon>Bacillota</taxon>
        <taxon>Bacilli</taxon>
        <taxon>Bacillales</taxon>
        <taxon>Bacillaceae</taxon>
        <taxon>Virgibacillus</taxon>
    </lineage>
</organism>
<sequence>MKRYLTTLFIILSGIILFIGLQIDFRWNGILSWGLSFVSLIFAVYFTKYIPNEKKQKSHN</sequence>
<keyword evidence="1" id="KW-0812">Transmembrane</keyword>
<dbReference type="RefSeq" id="WP_089534121.1">
    <property type="nucleotide sequence ID" value="NZ_CP022437.1"/>
</dbReference>
<dbReference type="KEGG" id="vne:CFK40_20045"/>
<dbReference type="Proteomes" id="UP000204391">
    <property type="component" value="Chromosome"/>
</dbReference>
<evidence type="ECO:0000256" key="1">
    <source>
        <dbReference type="SAM" id="Phobius"/>
    </source>
</evidence>
<keyword evidence="1" id="KW-1133">Transmembrane helix</keyword>
<dbReference type="AlphaFoldDB" id="A0A221MHJ1"/>
<proteinExistence type="predicted"/>
<dbReference type="EMBL" id="CP022437">
    <property type="protein sequence ID" value="ASN07127.1"/>
    <property type="molecule type" value="Genomic_DNA"/>
</dbReference>
<gene>
    <name evidence="2" type="ORF">CFK40_20045</name>
</gene>
<name>A0A221MHJ1_9BACI</name>